<dbReference type="EMBL" id="SOGT01000001">
    <property type="protein sequence ID" value="TFD29189.1"/>
    <property type="molecule type" value="Genomic_DNA"/>
</dbReference>
<proteinExistence type="predicted"/>
<dbReference type="AlphaFoldDB" id="A0A4R8ZL86"/>
<feature type="transmembrane region" description="Helical" evidence="1">
    <location>
        <begin position="20"/>
        <end position="39"/>
    </location>
</feature>
<name>A0A4R8ZL86_9MICO</name>
<dbReference type="OrthoDB" id="5116192at2"/>
<feature type="transmembrane region" description="Helical" evidence="1">
    <location>
        <begin position="51"/>
        <end position="70"/>
    </location>
</feature>
<feature type="transmembrane region" description="Helical" evidence="1">
    <location>
        <begin position="284"/>
        <end position="302"/>
    </location>
</feature>
<dbReference type="Proteomes" id="UP000298424">
    <property type="component" value="Unassembled WGS sequence"/>
</dbReference>
<keyword evidence="1" id="KW-1133">Transmembrane helix</keyword>
<protein>
    <recommendedName>
        <fullName evidence="4">O-antigen ligase domain-containing protein</fullName>
    </recommendedName>
</protein>
<keyword evidence="3" id="KW-1185">Reference proteome</keyword>
<accession>A0A4R8ZL86</accession>
<feature type="transmembrane region" description="Helical" evidence="1">
    <location>
        <begin position="144"/>
        <end position="162"/>
    </location>
</feature>
<feature type="transmembrane region" description="Helical" evidence="1">
    <location>
        <begin position="374"/>
        <end position="396"/>
    </location>
</feature>
<organism evidence="2 3">
    <name type="scientific">Cryobacterium lyxosi</name>
    <dbReference type="NCBI Taxonomy" id="1259228"/>
    <lineage>
        <taxon>Bacteria</taxon>
        <taxon>Bacillati</taxon>
        <taxon>Actinomycetota</taxon>
        <taxon>Actinomycetes</taxon>
        <taxon>Micrococcales</taxon>
        <taxon>Microbacteriaceae</taxon>
        <taxon>Cryobacterium</taxon>
    </lineage>
</organism>
<feature type="transmembrane region" description="Helical" evidence="1">
    <location>
        <begin position="174"/>
        <end position="203"/>
    </location>
</feature>
<feature type="transmembrane region" description="Helical" evidence="1">
    <location>
        <begin position="209"/>
        <end position="227"/>
    </location>
</feature>
<feature type="transmembrane region" description="Helical" evidence="1">
    <location>
        <begin position="76"/>
        <end position="94"/>
    </location>
</feature>
<keyword evidence="1" id="KW-0472">Membrane</keyword>
<evidence type="ECO:0000256" key="1">
    <source>
        <dbReference type="SAM" id="Phobius"/>
    </source>
</evidence>
<comment type="caution">
    <text evidence="2">The sequence shown here is derived from an EMBL/GenBank/DDBJ whole genome shotgun (WGS) entry which is preliminary data.</text>
</comment>
<sequence>MVFVIVNLHLLRNLSLPLYLLFYAPVALHVSNQFVVAFVNRSQNVKVGPVFVWLTLAGLGLLTSLAVISPSGAFSGLSRFLFSVPILLALYLYTDGLSDLKKHVHTYVVFFVIAAMTVPLQFFIGPVPWFADASTRAGLDRYSSLLGSLTSIGISVGAYAVLTQAFSPSRRWILVLLIALPAAVSLNKSAIANVALAALLLIYLNRASLSKLVLGLLGSVLLAGIAYSTLSSVQMRIDAVLISFGINHAGIANYDQSVSESLWDRIFLLPIENFEVLSHLGSPFVYLIGGGFGMASTALVPLADSIAPMAHNQFAEIVTVFGILGAVLAFGMLLIVLIRLHRLYKATRSDVIGAVSVAFLLLLANSFFANGTFYQPSAASVLFLAIFVSGMSVGSFENPLARQPPIRL</sequence>
<feature type="transmembrane region" description="Helical" evidence="1">
    <location>
        <begin position="314"/>
        <end position="338"/>
    </location>
</feature>
<evidence type="ECO:0000313" key="3">
    <source>
        <dbReference type="Proteomes" id="UP000298424"/>
    </source>
</evidence>
<reference evidence="2 3" key="1">
    <citation type="submission" date="2019-03" db="EMBL/GenBank/DDBJ databases">
        <title>Genomics of glacier-inhabiting Cryobacterium strains.</title>
        <authorList>
            <person name="Liu Q."/>
            <person name="Xin Y.-H."/>
        </authorList>
    </citation>
    <scope>NUCLEOTIDE SEQUENCE [LARGE SCALE GENOMIC DNA]</scope>
    <source>
        <strain evidence="2 3">TMT1-1</strain>
    </source>
</reference>
<feature type="transmembrane region" description="Helical" evidence="1">
    <location>
        <begin position="106"/>
        <end position="124"/>
    </location>
</feature>
<gene>
    <name evidence="2" type="ORF">E3T27_00190</name>
</gene>
<evidence type="ECO:0000313" key="2">
    <source>
        <dbReference type="EMBL" id="TFD29189.1"/>
    </source>
</evidence>
<feature type="transmembrane region" description="Helical" evidence="1">
    <location>
        <begin position="350"/>
        <end position="368"/>
    </location>
</feature>
<evidence type="ECO:0008006" key="4">
    <source>
        <dbReference type="Google" id="ProtNLM"/>
    </source>
</evidence>
<keyword evidence="1" id="KW-0812">Transmembrane</keyword>